<keyword evidence="1" id="KW-0472">Membrane</keyword>
<name>A0A7N2N050_QUELO</name>
<accession>A0A7N2N050</accession>
<dbReference type="Gramene" id="QL11p052326:mrna">
    <property type="protein sequence ID" value="QL11p052326:mrna"/>
    <property type="gene ID" value="QL11p052326"/>
</dbReference>
<evidence type="ECO:0000313" key="3">
    <source>
        <dbReference type="Proteomes" id="UP000594261"/>
    </source>
</evidence>
<dbReference type="EnsemblPlants" id="QL11p052326:mrna">
    <property type="protein sequence ID" value="QL11p052326:mrna"/>
    <property type="gene ID" value="QL11p052326"/>
</dbReference>
<dbReference type="AlphaFoldDB" id="A0A7N2N050"/>
<dbReference type="Proteomes" id="UP000594261">
    <property type="component" value="Chromosome 11"/>
</dbReference>
<evidence type="ECO:0000256" key="1">
    <source>
        <dbReference type="SAM" id="Phobius"/>
    </source>
</evidence>
<keyword evidence="1" id="KW-0812">Transmembrane</keyword>
<sequence length="88" mass="9832">MLKLCPLIELLVPYCKQLIQFVHCSVFGEGVVNDAASIVIFNVVQALDFSNIDHLIALKLLWTFLYPFFTTTAFGIAPKLKNITGKTD</sequence>
<keyword evidence="1" id="KW-1133">Transmembrane helix</keyword>
<evidence type="ECO:0008006" key="4">
    <source>
        <dbReference type="Google" id="ProtNLM"/>
    </source>
</evidence>
<keyword evidence="3" id="KW-1185">Reference proteome</keyword>
<reference evidence="2" key="2">
    <citation type="submission" date="2021-01" db="UniProtKB">
        <authorList>
            <consortium name="EnsemblPlants"/>
        </authorList>
    </citation>
    <scope>IDENTIFICATION</scope>
</reference>
<protein>
    <recommendedName>
        <fullName evidence="4">Cation/H+ exchanger domain-containing protein</fullName>
    </recommendedName>
</protein>
<proteinExistence type="predicted"/>
<dbReference type="EMBL" id="LRBV02000011">
    <property type="status" value="NOT_ANNOTATED_CDS"/>
    <property type="molecule type" value="Genomic_DNA"/>
</dbReference>
<evidence type="ECO:0000313" key="2">
    <source>
        <dbReference type="EnsemblPlants" id="QL11p052326:mrna"/>
    </source>
</evidence>
<dbReference type="InParanoid" id="A0A7N2N050"/>
<feature type="transmembrane region" description="Helical" evidence="1">
    <location>
        <begin position="56"/>
        <end position="77"/>
    </location>
</feature>
<reference evidence="2 3" key="1">
    <citation type="journal article" date="2016" name="G3 (Bethesda)">
        <title>First Draft Assembly and Annotation of the Genome of a California Endemic Oak Quercus lobata Nee (Fagaceae).</title>
        <authorList>
            <person name="Sork V.L."/>
            <person name="Fitz-Gibbon S.T."/>
            <person name="Puiu D."/>
            <person name="Crepeau M."/>
            <person name="Gugger P.F."/>
            <person name="Sherman R."/>
            <person name="Stevens K."/>
            <person name="Langley C.H."/>
            <person name="Pellegrini M."/>
            <person name="Salzberg S.L."/>
        </authorList>
    </citation>
    <scope>NUCLEOTIDE SEQUENCE [LARGE SCALE GENOMIC DNA]</scope>
    <source>
        <strain evidence="2 3">cv. SW786</strain>
    </source>
</reference>
<organism evidence="2 3">
    <name type="scientific">Quercus lobata</name>
    <name type="common">Valley oak</name>
    <dbReference type="NCBI Taxonomy" id="97700"/>
    <lineage>
        <taxon>Eukaryota</taxon>
        <taxon>Viridiplantae</taxon>
        <taxon>Streptophyta</taxon>
        <taxon>Embryophyta</taxon>
        <taxon>Tracheophyta</taxon>
        <taxon>Spermatophyta</taxon>
        <taxon>Magnoliopsida</taxon>
        <taxon>eudicotyledons</taxon>
        <taxon>Gunneridae</taxon>
        <taxon>Pentapetalae</taxon>
        <taxon>rosids</taxon>
        <taxon>fabids</taxon>
        <taxon>Fagales</taxon>
        <taxon>Fagaceae</taxon>
        <taxon>Quercus</taxon>
    </lineage>
</organism>